<protein>
    <submittedName>
        <fullName evidence="1">Uncharacterized protein</fullName>
    </submittedName>
</protein>
<dbReference type="Proteomes" id="UP001345963">
    <property type="component" value="Unassembled WGS sequence"/>
</dbReference>
<organism evidence="1 2">
    <name type="scientific">Ataeniobius toweri</name>
    <dbReference type="NCBI Taxonomy" id="208326"/>
    <lineage>
        <taxon>Eukaryota</taxon>
        <taxon>Metazoa</taxon>
        <taxon>Chordata</taxon>
        <taxon>Craniata</taxon>
        <taxon>Vertebrata</taxon>
        <taxon>Euteleostomi</taxon>
        <taxon>Actinopterygii</taxon>
        <taxon>Neopterygii</taxon>
        <taxon>Teleostei</taxon>
        <taxon>Neoteleostei</taxon>
        <taxon>Acanthomorphata</taxon>
        <taxon>Ovalentaria</taxon>
        <taxon>Atherinomorphae</taxon>
        <taxon>Cyprinodontiformes</taxon>
        <taxon>Goodeidae</taxon>
        <taxon>Ataeniobius</taxon>
    </lineage>
</organism>
<keyword evidence="2" id="KW-1185">Reference proteome</keyword>
<evidence type="ECO:0000313" key="1">
    <source>
        <dbReference type="EMBL" id="MED6260854.1"/>
    </source>
</evidence>
<accession>A0ABU7CE23</accession>
<comment type="caution">
    <text evidence="1">The sequence shown here is derived from an EMBL/GenBank/DDBJ whole genome shotgun (WGS) entry which is preliminary data.</text>
</comment>
<sequence>MFTVSHNVHTGGREGRAHGWWPAQAPDVLQCLGLVLCSEEPATGHTLRDLDSRWIISAEFWDTNKNFKRRPLAGRTFY</sequence>
<gene>
    <name evidence="1" type="ORF">ATANTOWER_030255</name>
</gene>
<proteinExistence type="predicted"/>
<dbReference type="EMBL" id="JAHUTI010089319">
    <property type="protein sequence ID" value="MED6260854.1"/>
    <property type="molecule type" value="Genomic_DNA"/>
</dbReference>
<name>A0ABU7CE23_9TELE</name>
<evidence type="ECO:0000313" key="2">
    <source>
        <dbReference type="Proteomes" id="UP001345963"/>
    </source>
</evidence>
<reference evidence="1 2" key="1">
    <citation type="submission" date="2021-07" db="EMBL/GenBank/DDBJ databases">
        <authorList>
            <person name="Palmer J.M."/>
        </authorList>
    </citation>
    <scope>NUCLEOTIDE SEQUENCE [LARGE SCALE GENOMIC DNA]</scope>
    <source>
        <strain evidence="1 2">AT_MEX2019</strain>
        <tissue evidence="1">Muscle</tissue>
    </source>
</reference>